<dbReference type="EMBL" id="BAAAOR010000015">
    <property type="protein sequence ID" value="GAA1516457.1"/>
    <property type="molecule type" value="Genomic_DNA"/>
</dbReference>
<dbReference type="Proteomes" id="UP001500842">
    <property type="component" value="Unassembled WGS sequence"/>
</dbReference>
<evidence type="ECO:0000313" key="3">
    <source>
        <dbReference type="Proteomes" id="UP001500842"/>
    </source>
</evidence>
<evidence type="ECO:0000256" key="1">
    <source>
        <dbReference type="SAM" id="MobiDB-lite"/>
    </source>
</evidence>
<organism evidence="2 3">
    <name type="scientific">Nocardioides humi</name>
    <dbReference type="NCBI Taxonomy" id="449461"/>
    <lineage>
        <taxon>Bacteria</taxon>
        <taxon>Bacillati</taxon>
        <taxon>Actinomycetota</taxon>
        <taxon>Actinomycetes</taxon>
        <taxon>Propionibacteriales</taxon>
        <taxon>Nocardioidaceae</taxon>
        <taxon>Nocardioides</taxon>
    </lineage>
</organism>
<proteinExistence type="predicted"/>
<feature type="region of interest" description="Disordered" evidence="1">
    <location>
        <begin position="1"/>
        <end position="22"/>
    </location>
</feature>
<name>A0ABN2ADZ4_9ACTN</name>
<gene>
    <name evidence="2" type="ORF">GCM10009788_20840</name>
</gene>
<comment type="caution">
    <text evidence="2">The sequence shown here is derived from an EMBL/GenBank/DDBJ whole genome shotgun (WGS) entry which is preliminary data.</text>
</comment>
<accession>A0ABN2ADZ4</accession>
<reference evidence="2 3" key="1">
    <citation type="journal article" date="2019" name="Int. J. Syst. Evol. Microbiol.">
        <title>The Global Catalogue of Microorganisms (GCM) 10K type strain sequencing project: providing services to taxonomists for standard genome sequencing and annotation.</title>
        <authorList>
            <consortium name="The Broad Institute Genomics Platform"/>
            <consortium name="The Broad Institute Genome Sequencing Center for Infectious Disease"/>
            <person name="Wu L."/>
            <person name="Ma J."/>
        </authorList>
    </citation>
    <scope>NUCLEOTIDE SEQUENCE [LARGE SCALE GENOMIC DNA]</scope>
    <source>
        <strain evidence="2 3">JCM 14942</strain>
    </source>
</reference>
<dbReference type="RefSeq" id="WP_141004595.1">
    <property type="nucleotide sequence ID" value="NZ_BAAAOR010000015.1"/>
</dbReference>
<sequence>MPTVDLTSLAPPDRAISDNSDTSDAAGALAAAPRRIGLNLVELQHAAHLAGDAPLPFEVAAPPTADAMQARLGQSPASLDDQSFRTVVAALHDPADALERRGLTADGVLDPGLAGAIGLLASPHFALDVDVAMGGVQAKVWHRQDGGAVASLATVDGIVYELGWFGADAWAAELARVAAVSEEVALGTSAVPSYVDLPFELADAAAEASGSGRGDLLPVLAARHGGAVRGPDGALDDASVVAVLAALAGEARGRLRALVADVSGAEVDTVGVVSWTLLADGWRALRPHHDGGVLRLEVRAVAPDELATVVAPVLGEAAR</sequence>
<evidence type="ECO:0008006" key="4">
    <source>
        <dbReference type="Google" id="ProtNLM"/>
    </source>
</evidence>
<evidence type="ECO:0000313" key="2">
    <source>
        <dbReference type="EMBL" id="GAA1516457.1"/>
    </source>
</evidence>
<protein>
    <recommendedName>
        <fullName evidence="4">EspG family protein</fullName>
    </recommendedName>
</protein>
<keyword evidence="3" id="KW-1185">Reference proteome</keyword>